<dbReference type="GO" id="GO:0016491">
    <property type="term" value="F:oxidoreductase activity"/>
    <property type="evidence" value="ECO:0007669"/>
    <property type="project" value="InterPro"/>
</dbReference>
<feature type="domain" description="ShKT" evidence="4">
    <location>
        <begin position="595"/>
        <end position="628"/>
    </location>
</feature>
<dbReference type="SUPFAM" id="SSF48056">
    <property type="entry name" value="Di-copper centre-containing domain"/>
    <property type="match status" value="2"/>
</dbReference>
<feature type="region of interest" description="Disordered" evidence="3">
    <location>
        <begin position="1"/>
        <end position="66"/>
    </location>
</feature>
<dbReference type="PRINTS" id="PR00092">
    <property type="entry name" value="TYROSINASE"/>
</dbReference>
<feature type="domain" description="ShKT" evidence="4">
    <location>
        <begin position="552"/>
        <end position="586"/>
    </location>
</feature>
<feature type="disulfide bond" evidence="2">
    <location>
        <begin position="552"/>
        <end position="586"/>
    </location>
</feature>
<evidence type="ECO:0000313" key="6">
    <source>
        <dbReference type="WBParaSite" id="Gr19_v10_g29.t1"/>
    </source>
</evidence>
<organism evidence="5 6">
    <name type="scientific">Globodera rostochiensis</name>
    <name type="common">Golden nematode worm</name>
    <name type="synonym">Heterodera rostochiensis</name>
    <dbReference type="NCBI Taxonomy" id="31243"/>
    <lineage>
        <taxon>Eukaryota</taxon>
        <taxon>Metazoa</taxon>
        <taxon>Ecdysozoa</taxon>
        <taxon>Nematoda</taxon>
        <taxon>Chromadorea</taxon>
        <taxon>Rhabditida</taxon>
        <taxon>Tylenchina</taxon>
        <taxon>Tylenchomorpha</taxon>
        <taxon>Tylenchoidea</taxon>
        <taxon>Heteroderidae</taxon>
        <taxon>Heteroderinae</taxon>
        <taxon>Globodera</taxon>
    </lineage>
</organism>
<comment type="caution">
    <text evidence="2">Lacks conserved residue(s) required for the propagation of feature annotation.</text>
</comment>
<dbReference type="GO" id="GO:0046872">
    <property type="term" value="F:metal ion binding"/>
    <property type="evidence" value="ECO:0007669"/>
    <property type="project" value="UniProtKB-KW"/>
</dbReference>
<feature type="region of interest" description="Disordered" evidence="3">
    <location>
        <begin position="88"/>
        <end position="107"/>
    </location>
</feature>
<dbReference type="PROSITE" id="PS51670">
    <property type="entry name" value="SHKT"/>
    <property type="match status" value="4"/>
</dbReference>
<dbReference type="PROSITE" id="PS00498">
    <property type="entry name" value="TYROSINASE_2"/>
    <property type="match status" value="2"/>
</dbReference>
<keyword evidence="1" id="KW-0479">Metal-binding</keyword>
<feature type="disulfide bond" evidence="2">
    <location>
        <begin position="1307"/>
        <end position="1341"/>
    </location>
</feature>
<reference evidence="6" key="1">
    <citation type="submission" date="2022-11" db="UniProtKB">
        <authorList>
            <consortium name="WormBaseParasite"/>
        </authorList>
    </citation>
    <scope>IDENTIFICATION</scope>
</reference>
<feature type="domain" description="ShKT" evidence="4">
    <location>
        <begin position="1307"/>
        <end position="1341"/>
    </location>
</feature>
<feature type="compositionally biased region" description="Low complexity" evidence="3">
    <location>
        <begin position="1203"/>
        <end position="1220"/>
    </location>
</feature>
<evidence type="ECO:0000256" key="1">
    <source>
        <dbReference type="ARBA" id="ARBA00022723"/>
    </source>
</evidence>
<feature type="region of interest" description="Disordered" evidence="3">
    <location>
        <begin position="460"/>
        <end position="531"/>
    </location>
</feature>
<feature type="region of interest" description="Disordered" evidence="3">
    <location>
        <begin position="727"/>
        <end position="795"/>
    </location>
</feature>
<dbReference type="Pfam" id="PF01549">
    <property type="entry name" value="ShK"/>
    <property type="match status" value="4"/>
</dbReference>
<feature type="region of interest" description="Disordered" evidence="3">
    <location>
        <begin position="827"/>
        <end position="852"/>
    </location>
</feature>
<evidence type="ECO:0000313" key="5">
    <source>
        <dbReference type="Proteomes" id="UP000887572"/>
    </source>
</evidence>
<evidence type="ECO:0000256" key="3">
    <source>
        <dbReference type="SAM" id="MobiDB-lite"/>
    </source>
</evidence>
<evidence type="ECO:0000259" key="4">
    <source>
        <dbReference type="PROSITE" id="PS51670"/>
    </source>
</evidence>
<dbReference type="SMART" id="SM00254">
    <property type="entry name" value="ShKT"/>
    <property type="match status" value="4"/>
</dbReference>
<dbReference type="PROSITE" id="PS00497">
    <property type="entry name" value="TYROSINASE_1"/>
    <property type="match status" value="2"/>
</dbReference>
<feature type="domain" description="ShKT" evidence="4">
    <location>
        <begin position="1351"/>
        <end position="1385"/>
    </location>
</feature>
<dbReference type="InterPro" id="IPR008922">
    <property type="entry name" value="Di-copper_centre_dom_sf"/>
</dbReference>
<keyword evidence="5" id="KW-1185">Reference proteome</keyword>
<dbReference type="InterPro" id="IPR050316">
    <property type="entry name" value="Tyrosinase/Hemocyanin"/>
</dbReference>
<feature type="region of interest" description="Disordered" evidence="3">
    <location>
        <begin position="1203"/>
        <end position="1237"/>
    </location>
</feature>
<name>A0A914HQA3_GLORO</name>
<keyword evidence="2" id="KW-1015">Disulfide bond</keyword>
<evidence type="ECO:0000256" key="2">
    <source>
        <dbReference type="PROSITE-ProRule" id="PRU01005"/>
    </source>
</evidence>
<sequence length="1404" mass="153544">MMPSLEGPTPIQKSAAPLPSSKTKNIDEVPSLLGAAAPPEVPSSKADFDAAEKQRNKKQTTVVDPCATAPTPSQRFVCQTLFKWDKEIRAAPPPPPPPPPAAPGSETRDECMDLGCLCRFIGGKGQYSSNICQLANGQPLRKALRKEYRMLTDDERARYHAALKAIKQSGEYDEIAKIHASPAIVDGGAHAGPAFLPWHREYVKRMENALRQVDPTIAIPYWDSSLEAQLPTPADSHLFTKEFMGTTDEQGNLTYGHFANWKTIEGTNIRRRVGKDGKCFNETEINWFLSQVQIDQILAPSAPKDGQTHGGVHTFVGGLLKLPNDTDVADGDMAEQTRAANDPIFFMHHSFVDFLWEMWRQSKQTRENRQTEYPMDNAPLQNRGGLSNKYTDNMYEYAPRPTCQMGPNCGSKLLFCDRSHGQPHCAAKVRPGGNCTGFINGEDVCLNGICQNGQCQRNTPTAMPSLPATTAKPIKPVQTPTPMPPSPATTAKPIRPVQTPTPKPSSPAKTAKPIKPVQSPTAMPSSPATTAKPIPVQTFMAPPASKCPSPSCYNENICCQLWGLAGECNRNPTWMNCFCCVSCGRCIPHYDFGSCTDYNQGCKYWAKAGECGRNEWMLENCRRSCGTCVGFLELKQLCRMGGNGRGKRAADGMPSIDFANMDMSSLISRFVREVNRNRTNDEGDGFDPPLRGIPVVGGGASDAKDEACKKAPTKALRLYCKLNPDEGSTPIQQIAMPPPSSKTKNSDEGPPPLVGAAAPPQVPSSKADFDADAVQPPAGPAPPQKGTVSSNVDPCAAAPSKSQHFVCQNLFKLDKNAREQAARPQLLGAAPSPEMPSIAEVPSPDVGGESEESPIVMSAAPIAATPYECMDLGCLCEYVGGKGQEGSNICQLANGQPLRKALRKEYRMLTDDERARYHAALKAVKKSGEYDKFAKIHSDPITVNGAHSGPAFLPWHREYLKRMEIALRQVDPTIAIPYWDSSLEAQLPTPADSHLFTKEFMGSTDEQGNLVYGHFANWTTNEGANIRRRVGTDEKEKGFTEDEINWFLSQVQIDQILAFSAPEPGITHGGVHTFVGGLLPLPNGTDVADGDMADSPRAANDPIFYMLHSFVDFLWEMWRQSKQTRENRQTEYPMDNAQCASPQHFGSAPMRPFEHWENRDGLSNNYTDNMYEYAPRPNCRMGPNCGSKLLFCDRSHGQPPHCAAKTPTAMPSSPATTAKPIKPVQTPTPMPPSAATTAKPIKPVQAPTLMPLTPATTAKPIKPVQTPNAMRPLIATTAKPIKPVQTPTAMPSSPATTAKPIRPVQSCYNEHECCSVWAQKGECQQNPGYMSAWCKASCQKCQPDYDLYQECNNRHPNCQTWTSQGQCQRNQFWMAENCRQSCGKCRVSRQQVCSGGQGSQQNRG</sequence>
<dbReference type="WBParaSite" id="Gr19_v10_g29.t1">
    <property type="protein sequence ID" value="Gr19_v10_g29.t1"/>
    <property type="gene ID" value="Gr19_v10_g29"/>
</dbReference>
<dbReference type="PANTHER" id="PTHR11474:SF21">
    <property type="entry name" value="SHKT DOMAIN-CONTAINING PROTEIN"/>
    <property type="match status" value="1"/>
</dbReference>
<feature type="compositionally biased region" description="Low complexity" evidence="3">
    <location>
        <begin position="506"/>
        <end position="516"/>
    </location>
</feature>
<accession>A0A914HQA3</accession>
<protein>
    <submittedName>
        <fullName evidence="6">ShKT domain-containing protein</fullName>
    </submittedName>
</protein>
<dbReference type="InterPro" id="IPR002227">
    <property type="entry name" value="Tyrosinase_Cu-bd"/>
</dbReference>
<dbReference type="Pfam" id="PF00264">
    <property type="entry name" value="Tyrosinase"/>
    <property type="match status" value="2"/>
</dbReference>
<feature type="disulfide bond" evidence="2">
    <location>
        <begin position="1351"/>
        <end position="1385"/>
    </location>
</feature>
<proteinExistence type="predicted"/>
<dbReference type="Proteomes" id="UP000887572">
    <property type="component" value="Unplaced"/>
</dbReference>
<feature type="compositionally biased region" description="Polar residues" evidence="3">
    <location>
        <begin position="518"/>
        <end position="529"/>
    </location>
</feature>
<feature type="compositionally biased region" description="Pro residues" evidence="3">
    <location>
        <begin position="91"/>
        <end position="102"/>
    </location>
</feature>
<dbReference type="PANTHER" id="PTHR11474">
    <property type="entry name" value="TYROSINASE FAMILY MEMBER"/>
    <property type="match status" value="1"/>
</dbReference>
<dbReference type="PRINTS" id="PR01217">
    <property type="entry name" value="PRICHEXTENSN"/>
</dbReference>
<dbReference type="Gene3D" id="1.10.1280.10">
    <property type="entry name" value="Di-copper center containing domain from catechol oxidase"/>
    <property type="match status" value="2"/>
</dbReference>
<dbReference type="InterPro" id="IPR003582">
    <property type="entry name" value="ShKT_dom"/>
</dbReference>